<dbReference type="AlphaFoldDB" id="A0A0G0BZR0"/>
<gene>
    <name evidence="2" type="ORF">UR34_C0003G0026</name>
</gene>
<comment type="caution">
    <text evidence="2">The sequence shown here is derived from an EMBL/GenBank/DDBJ whole genome shotgun (WGS) entry which is preliminary data.</text>
</comment>
<evidence type="ECO:0000313" key="2">
    <source>
        <dbReference type="EMBL" id="KKP44400.1"/>
    </source>
</evidence>
<protein>
    <submittedName>
        <fullName evidence="2">Uncharacterized protein</fullName>
    </submittedName>
</protein>
<evidence type="ECO:0000256" key="1">
    <source>
        <dbReference type="SAM" id="Phobius"/>
    </source>
</evidence>
<feature type="transmembrane region" description="Helical" evidence="1">
    <location>
        <begin position="7"/>
        <end position="27"/>
    </location>
</feature>
<sequence length="431" mass="50429">MKRKNIFILSIVILLSILLGYILYYIFLLEDEQLKYEELLNEANVNTENTSNSATIYVKEFDSNSCNISYCVNNKCGLKLYLPCDKLDKNEYSKEGLYKISLGFEKSEIFVFRDKVLDSWSIYKPDIKEEKYEKSFYINGVKELLNNFPIRQGFACLISLKIDEPENWICNSDFSITYDYLKSIYLTYELGKKLNDNEMLNSVNEEIMYLNSNSEELIKAEYNFPEAYILKLIDIGLSEEYLKIISDFEIPEYRVQTLTIHDSLPYLPNEGEILSKRYVDILRYSDYHTVFNEYGMEELSSYYYNESVRRYNSSEYVVNGLCTIGYSTSNPDIYKYVKDELEFIISSNGDDLILENITELFKCSLLSDKMESTINGLSNEIESLVKRSTISIDNNAYIVNTTTACVNEEKVCNHVIRNFRLVDNLMYILYE</sequence>
<name>A0A0G0BZR0_9BACT</name>
<keyword evidence="1" id="KW-0472">Membrane</keyword>
<dbReference type="Proteomes" id="UP000034302">
    <property type="component" value="Unassembled WGS sequence"/>
</dbReference>
<evidence type="ECO:0000313" key="3">
    <source>
        <dbReference type="Proteomes" id="UP000034302"/>
    </source>
</evidence>
<dbReference type="EMBL" id="LBOV01000003">
    <property type="protein sequence ID" value="KKP44400.1"/>
    <property type="molecule type" value="Genomic_DNA"/>
</dbReference>
<reference evidence="2 3" key="1">
    <citation type="journal article" date="2015" name="Nature">
        <title>rRNA introns, odd ribosomes, and small enigmatic genomes across a large radiation of phyla.</title>
        <authorList>
            <person name="Brown C.T."/>
            <person name="Hug L.A."/>
            <person name="Thomas B.C."/>
            <person name="Sharon I."/>
            <person name="Castelle C.J."/>
            <person name="Singh A."/>
            <person name="Wilkins M.J."/>
            <person name="Williams K.H."/>
            <person name="Banfield J.F."/>
        </authorList>
    </citation>
    <scope>NUCLEOTIDE SEQUENCE [LARGE SCALE GENOMIC DNA]</scope>
</reference>
<proteinExistence type="predicted"/>
<accession>A0A0G0BZR0</accession>
<keyword evidence="1" id="KW-1133">Transmembrane helix</keyword>
<keyword evidence="1" id="KW-0812">Transmembrane</keyword>
<organism evidence="2 3">
    <name type="scientific">candidate division WS6 bacterium GW2011_GWC1_33_20</name>
    <dbReference type="NCBI Taxonomy" id="1619089"/>
    <lineage>
        <taxon>Bacteria</taxon>
        <taxon>Candidatus Dojkabacteria</taxon>
    </lineage>
</organism>